<comment type="similarity">
    <text evidence="7">Belongs to the U2 small nuclear ribonucleoprotein A family.</text>
</comment>
<evidence type="ECO:0000256" key="6">
    <source>
        <dbReference type="ARBA" id="ARBA00023242"/>
    </source>
</evidence>
<proteinExistence type="inferred from homology"/>
<protein>
    <recommendedName>
        <fullName evidence="8">U2A'/phosphoprotein 32 family A C-terminal domain-containing protein</fullName>
    </recommendedName>
</protein>
<keyword evidence="3" id="KW-0507">mRNA processing</keyword>
<dbReference type="AlphaFoldDB" id="A0A7S1CI18"/>
<dbReference type="InterPro" id="IPR003591">
    <property type="entry name" value="Leu-rich_rpt_typical-subtyp"/>
</dbReference>
<reference evidence="9" key="1">
    <citation type="submission" date="2021-01" db="EMBL/GenBank/DDBJ databases">
        <authorList>
            <person name="Corre E."/>
            <person name="Pelletier E."/>
            <person name="Niang G."/>
            <person name="Scheremetjew M."/>
            <person name="Finn R."/>
            <person name="Kale V."/>
            <person name="Holt S."/>
            <person name="Cochrane G."/>
            <person name="Meng A."/>
            <person name="Brown T."/>
            <person name="Cohen L."/>
        </authorList>
    </citation>
    <scope>NUCLEOTIDE SEQUENCE</scope>
    <source>
        <strain evidence="9">Ms1</strain>
    </source>
</reference>
<evidence type="ECO:0000256" key="5">
    <source>
        <dbReference type="ARBA" id="ARBA00023187"/>
    </source>
</evidence>
<keyword evidence="3" id="KW-0747">Spliceosome</keyword>
<evidence type="ECO:0000256" key="4">
    <source>
        <dbReference type="ARBA" id="ARBA00022737"/>
    </source>
</evidence>
<comment type="subcellular location">
    <subcellularLocation>
        <location evidence="1">Nucleus</location>
    </subcellularLocation>
</comment>
<feature type="domain" description="U2A'/phosphoprotein 32 family A C-terminal" evidence="8">
    <location>
        <begin position="127"/>
        <end position="145"/>
    </location>
</feature>
<dbReference type="SMART" id="SM00446">
    <property type="entry name" value="LRRcap"/>
    <property type="match status" value="1"/>
</dbReference>
<dbReference type="InterPro" id="IPR001611">
    <property type="entry name" value="Leu-rich_rpt"/>
</dbReference>
<dbReference type="Pfam" id="PF14580">
    <property type="entry name" value="LRR_9"/>
    <property type="match status" value="1"/>
</dbReference>
<dbReference type="GO" id="GO:0000398">
    <property type="term" value="P:mRNA splicing, via spliceosome"/>
    <property type="evidence" value="ECO:0007669"/>
    <property type="project" value="InterPro"/>
</dbReference>
<dbReference type="FunFam" id="3.80.10.10:FF:000026">
    <property type="entry name" value="U2 small nuclear ribonucleoprotein A"/>
    <property type="match status" value="1"/>
</dbReference>
<organism evidence="9">
    <name type="scientific">Bicosoecida sp. CB-2014</name>
    <dbReference type="NCBI Taxonomy" id="1486930"/>
    <lineage>
        <taxon>Eukaryota</taxon>
        <taxon>Sar</taxon>
        <taxon>Stramenopiles</taxon>
        <taxon>Bigyra</taxon>
        <taxon>Opalozoa</taxon>
        <taxon>Bicosoecida</taxon>
    </lineage>
</organism>
<dbReference type="PANTHER" id="PTHR10552">
    <property type="entry name" value="U2 SMALL NUCLEAR RIBONUCLEOPROTEIN A"/>
    <property type="match status" value="1"/>
</dbReference>
<dbReference type="GO" id="GO:0030620">
    <property type="term" value="F:U2 snRNA binding"/>
    <property type="evidence" value="ECO:0007669"/>
    <property type="project" value="InterPro"/>
</dbReference>
<dbReference type="Gene3D" id="3.80.10.10">
    <property type="entry name" value="Ribonuclease Inhibitor"/>
    <property type="match status" value="1"/>
</dbReference>
<accession>A0A7S1CI18</accession>
<evidence type="ECO:0000256" key="7">
    <source>
        <dbReference type="ARBA" id="ARBA00024196"/>
    </source>
</evidence>
<dbReference type="SMART" id="SM00369">
    <property type="entry name" value="LRR_TYP"/>
    <property type="match status" value="2"/>
</dbReference>
<evidence type="ECO:0000256" key="3">
    <source>
        <dbReference type="ARBA" id="ARBA00022728"/>
    </source>
</evidence>
<evidence type="ECO:0000256" key="1">
    <source>
        <dbReference type="ARBA" id="ARBA00004123"/>
    </source>
</evidence>
<evidence type="ECO:0000259" key="8">
    <source>
        <dbReference type="SMART" id="SM00446"/>
    </source>
</evidence>
<dbReference type="SUPFAM" id="SSF52058">
    <property type="entry name" value="L domain-like"/>
    <property type="match status" value="1"/>
</dbReference>
<keyword evidence="4" id="KW-0677">Repeat</keyword>
<sequence>MRLTADLVSRAGTRFNPAREWELELRGLRIPVLENLGATKDQFDCLDLCDNEIQKLENLPVLRRLTTLLLANNRISRVEAGLGEQLPSLRTLVLTNNRIAALSTIDALAGFTKLENLVLLQNAVQRQEHYRLYVIHKLPSLKSLDFARVRLRERKAAAKLFKSSTGKAIEDAVQKASARAKEATGGGGGVEYTEEQLEKIARAVEEAATPEEVDRIERLVSKGEFFSTGAAAGGAGGADADME</sequence>
<dbReference type="PANTHER" id="PTHR10552:SF6">
    <property type="entry name" value="U2 SMALL NUCLEAR RIBONUCLEOPROTEIN A"/>
    <property type="match status" value="1"/>
</dbReference>
<dbReference type="InterPro" id="IPR032675">
    <property type="entry name" value="LRR_dom_sf"/>
</dbReference>
<keyword evidence="5" id="KW-0508">mRNA splicing</keyword>
<dbReference type="PROSITE" id="PS51450">
    <property type="entry name" value="LRR"/>
    <property type="match status" value="2"/>
</dbReference>
<keyword evidence="2" id="KW-0433">Leucine-rich repeat</keyword>
<dbReference type="InterPro" id="IPR003603">
    <property type="entry name" value="U2A'_phosphoprotein32A_C"/>
</dbReference>
<evidence type="ECO:0000313" key="9">
    <source>
        <dbReference type="EMBL" id="CAD8918427.1"/>
    </source>
</evidence>
<keyword evidence="6" id="KW-0539">Nucleus</keyword>
<dbReference type="InterPro" id="IPR044640">
    <property type="entry name" value="RU2A"/>
</dbReference>
<name>A0A7S1CI18_9STRA</name>
<dbReference type="GO" id="GO:0005681">
    <property type="term" value="C:spliceosomal complex"/>
    <property type="evidence" value="ECO:0007669"/>
    <property type="project" value="UniProtKB-KW"/>
</dbReference>
<gene>
    <name evidence="9" type="ORF">BSP0115_LOCUS11689</name>
</gene>
<evidence type="ECO:0000256" key="2">
    <source>
        <dbReference type="ARBA" id="ARBA00022614"/>
    </source>
</evidence>
<dbReference type="EMBL" id="HBFS01017370">
    <property type="protein sequence ID" value="CAD8918427.1"/>
    <property type="molecule type" value="Transcribed_RNA"/>
</dbReference>